<reference evidence="1 2" key="1">
    <citation type="submission" date="2016-11" db="EMBL/GenBank/DDBJ databases">
        <authorList>
            <person name="Jaros S."/>
            <person name="Januszkiewicz K."/>
            <person name="Wedrychowicz H."/>
        </authorList>
    </citation>
    <scope>NUCLEOTIDE SEQUENCE [LARGE SCALE GENOMIC DNA]</scope>
    <source>
        <strain evidence="1 2">DSM 13106</strain>
    </source>
</reference>
<evidence type="ECO:0000313" key="1">
    <source>
        <dbReference type="EMBL" id="SHH88774.1"/>
    </source>
</evidence>
<gene>
    <name evidence="1" type="ORF">SAMN02745180_01312</name>
</gene>
<keyword evidence="2" id="KW-1185">Reference proteome</keyword>
<dbReference type="PANTHER" id="PTHR35868">
    <property type="entry name" value="DUF2804 DOMAIN-CONTAINING PROTEIN-RELATED"/>
    <property type="match status" value="1"/>
</dbReference>
<organism evidence="1 2">
    <name type="scientific">Sporanaerobacter acetigenes DSM 13106</name>
    <dbReference type="NCBI Taxonomy" id="1123281"/>
    <lineage>
        <taxon>Bacteria</taxon>
        <taxon>Bacillati</taxon>
        <taxon>Bacillota</taxon>
        <taxon>Tissierellia</taxon>
        <taxon>Tissierellales</taxon>
        <taxon>Sporanaerobacteraceae</taxon>
        <taxon>Sporanaerobacter</taxon>
    </lineage>
</organism>
<dbReference type="Proteomes" id="UP000184389">
    <property type="component" value="Unassembled WGS sequence"/>
</dbReference>
<dbReference type="EMBL" id="FQXR01000005">
    <property type="protein sequence ID" value="SHH88774.1"/>
    <property type="molecule type" value="Genomic_DNA"/>
</dbReference>
<dbReference type="Pfam" id="PF10974">
    <property type="entry name" value="DUF2804"/>
    <property type="match status" value="1"/>
</dbReference>
<dbReference type="STRING" id="1123281.SAMN02745180_01312"/>
<dbReference type="InterPro" id="IPR021243">
    <property type="entry name" value="DUF2804"/>
</dbReference>
<proteinExistence type="predicted"/>
<sequence>MKICREKYYYREVREDIESLVNVDGSFNFGTYNRAVSKVNMLDAKKPLGRAAPKWFLNFRLKEWEAFQAGNRDIFIFGVVYTPKISTLICLVIYDKRNKKLYDYEKIINTKRASIGKGLFNSETKGQIKAYYMRYENNLRKNEIAVEAKMGPHDLPMAILDIKAYHITEPIVICQPFGENRGLYSHKNFMPMEGYLILGDEKIVFNKENSHMIIDDHKGYYPYNMKYDWVTGWGKDNSGNTFAFNLTDNQVLDHEKYNENCIWIDGKMNVLPPIKVERKYENDEVWNIKDEYDMVNISFYPETKTEIKFNYLIVKSDYEAPIGSYKGYFKLGDRKIDIVECFGMGEKKRIRI</sequence>
<protein>
    <recommendedName>
        <fullName evidence="3">DUF2804 domain-containing protein</fullName>
    </recommendedName>
</protein>
<evidence type="ECO:0008006" key="3">
    <source>
        <dbReference type="Google" id="ProtNLM"/>
    </source>
</evidence>
<dbReference type="RefSeq" id="WP_072743993.1">
    <property type="nucleotide sequence ID" value="NZ_FQXR01000005.1"/>
</dbReference>
<dbReference type="AlphaFoldDB" id="A0A1M5WNP6"/>
<evidence type="ECO:0000313" key="2">
    <source>
        <dbReference type="Proteomes" id="UP000184389"/>
    </source>
</evidence>
<dbReference type="OrthoDB" id="9762066at2"/>
<accession>A0A1M5WNP6</accession>
<name>A0A1M5WNP6_9FIRM</name>